<evidence type="ECO:0000313" key="1">
    <source>
        <dbReference type="EMBL" id="MBY72722.1"/>
    </source>
</evidence>
<reference evidence="1" key="1">
    <citation type="submission" date="2018-04" db="EMBL/GenBank/DDBJ databases">
        <title>Transcriptome assembly of Sipha flava.</title>
        <authorList>
            <person name="Scully E.D."/>
            <person name="Geib S.M."/>
            <person name="Palmer N.A."/>
            <person name="Koch K."/>
            <person name="Bradshaw J."/>
            <person name="Heng-Moss T."/>
            <person name="Sarath G."/>
        </authorList>
    </citation>
    <scope>NUCLEOTIDE SEQUENCE</scope>
</reference>
<sequence length="137" mass="15887">MRFIILSVHSKTCNTTLLRNMSAFEYSKLTEDGSNISDTNSSIKMDDEMNKQKIKKNLKRKTKKMKSGKVVSYKEKLNSIVKSKKYNNLTTEFSDSIIIREAEKNYTIKCPSPTGQDYWVVQHFKTKKIANVPPQER</sequence>
<gene>
    <name evidence="1" type="ORF">g.178475</name>
</gene>
<accession>A0A2S2Q6B6</accession>
<name>A0A2S2Q6B6_9HEMI</name>
<dbReference type="EMBL" id="GGMS01003519">
    <property type="protein sequence ID" value="MBY72722.1"/>
    <property type="molecule type" value="Transcribed_RNA"/>
</dbReference>
<organism evidence="1">
    <name type="scientific">Sipha flava</name>
    <name type="common">yellow sugarcane aphid</name>
    <dbReference type="NCBI Taxonomy" id="143950"/>
    <lineage>
        <taxon>Eukaryota</taxon>
        <taxon>Metazoa</taxon>
        <taxon>Ecdysozoa</taxon>
        <taxon>Arthropoda</taxon>
        <taxon>Hexapoda</taxon>
        <taxon>Insecta</taxon>
        <taxon>Pterygota</taxon>
        <taxon>Neoptera</taxon>
        <taxon>Paraneoptera</taxon>
        <taxon>Hemiptera</taxon>
        <taxon>Sternorrhyncha</taxon>
        <taxon>Aphidomorpha</taxon>
        <taxon>Aphidoidea</taxon>
        <taxon>Aphididae</taxon>
        <taxon>Sipha</taxon>
    </lineage>
</organism>
<proteinExistence type="predicted"/>
<dbReference type="OrthoDB" id="6611169at2759"/>
<protein>
    <submittedName>
        <fullName evidence="1">Uncharacterized protein</fullName>
    </submittedName>
</protein>
<dbReference type="AlphaFoldDB" id="A0A2S2Q6B6"/>